<evidence type="ECO:0000313" key="2">
    <source>
        <dbReference type="Proteomes" id="UP000536909"/>
    </source>
</evidence>
<gene>
    <name evidence="1" type="ORF">HNQ10_003787</name>
</gene>
<name>A0ABR6MYB5_9DEIO</name>
<comment type="caution">
    <text evidence="1">The sequence shown here is derived from an EMBL/GenBank/DDBJ whole genome shotgun (WGS) entry which is preliminary data.</text>
</comment>
<dbReference type="EMBL" id="JACHFV010000015">
    <property type="protein sequence ID" value="MBB5296927.1"/>
    <property type="molecule type" value="Genomic_DNA"/>
</dbReference>
<accession>A0ABR6MYB5</accession>
<sequence>MTFCRGEWGRSETALSPQPPVSRRVTVRLMVYAPHRPLDAEMLAFLLEQQSVCQTVRTGQVWMASPLRRKPEP</sequence>
<protein>
    <submittedName>
        <fullName evidence="1">Uncharacterized protein</fullName>
    </submittedName>
</protein>
<organism evidence="1 2">
    <name type="scientific">Deinococcus metallilatus</name>
    <dbReference type="NCBI Taxonomy" id="1211322"/>
    <lineage>
        <taxon>Bacteria</taxon>
        <taxon>Thermotogati</taxon>
        <taxon>Deinococcota</taxon>
        <taxon>Deinococci</taxon>
        <taxon>Deinococcales</taxon>
        <taxon>Deinococcaceae</taxon>
        <taxon>Deinococcus</taxon>
    </lineage>
</organism>
<evidence type="ECO:0000313" key="1">
    <source>
        <dbReference type="EMBL" id="MBB5296927.1"/>
    </source>
</evidence>
<keyword evidence="2" id="KW-1185">Reference proteome</keyword>
<reference evidence="1 2" key="1">
    <citation type="submission" date="2020-08" db="EMBL/GenBank/DDBJ databases">
        <title>Genomic Encyclopedia of Type Strains, Phase IV (KMG-IV): sequencing the most valuable type-strain genomes for metagenomic binning, comparative biology and taxonomic classification.</title>
        <authorList>
            <person name="Goeker M."/>
        </authorList>
    </citation>
    <scope>NUCLEOTIDE SEQUENCE [LARGE SCALE GENOMIC DNA]</scope>
    <source>
        <strain evidence="1 2">DSM 105434</strain>
    </source>
</reference>
<dbReference type="Proteomes" id="UP000536909">
    <property type="component" value="Unassembled WGS sequence"/>
</dbReference>
<proteinExistence type="predicted"/>